<dbReference type="Pfam" id="PF08268">
    <property type="entry name" value="FBA_3"/>
    <property type="match status" value="1"/>
</dbReference>
<dbReference type="STRING" id="3694.A0A2K1ZV28"/>
<dbReference type="Pfam" id="PF00646">
    <property type="entry name" value="F-box"/>
    <property type="match status" value="1"/>
</dbReference>
<accession>A0A2K1ZV28</accession>
<dbReference type="SMART" id="SM00256">
    <property type="entry name" value="FBOX"/>
    <property type="match status" value="1"/>
</dbReference>
<name>A0A2K1ZV28_POPTR</name>
<dbReference type="PANTHER" id="PTHR31672:SF13">
    <property type="entry name" value="F-BOX PROTEIN CPR30-LIKE"/>
    <property type="match status" value="1"/>
</dbReference>
<dbReference type="InParanoid" id="A0A2K1ZV28"/>
<dbReference type="InterPro" id="IPR013187">
    <property type="entry name" value="F-box-assoc_dom_typ3"/>
</dbReference>
<dbReference type="AlphaFoldDB" id="A0A2K1ZV28"/>
<gene>
    <name evidence="2" type="ORF">POPTR_006G012900</name>
</gene>
<feature type="domain" description="F-box" evidence="1">
    <location>
        <begin position="1"/>
        <end position="47"/>
    </location>
</feature>
<dbReference type="CDD" id="cd22157">
    <property type="entry name" value="F-box_AtFBW1-like"/>
    <property type="match status" value="1"/>
</dbReference>
<dbReference type="InterPro" id="IPR017451">
    <property type="entry name" value="F-box-assoc_interact_dom"/>
</dbReference>
<dbReference type="SUPFAM" id="SSF81383">
    <property type="entry name" value="F-box domain"/>
    <property type="match status" value="1"/>
</dbReference>
<dbReference type="InterPro" id="IPR036047">
    <property type="entry name" value="F-box-like_dom_sf"/>
</dbReference>
<keyword evidence="3" id="KW-1185">Reference proteome</keyword>
<reference evidence="2 3" key="1">
    <citation type="journal article" date="2006" name="Science">
        <title>The genome of black cottonwood, Populus trichocarpa (Torr. &amp; Gray).</title>
        <authorList>
            <person name="Tuskan G.A."/>
            <person name="Difazio S."/>
            <person name="Jansson S."/>
            <person name="Bohlmann J."/>
            <person name="Grigoriev I."/>
            <person name="Hellsten U."/>
            <person name="Putnam N."/>
            <person name="Ralph S."/>
            <person name="Rombauts S."/>
            <person name="Salamov A."/>
            <person name="Schein J."/>
            <person name="Sterck L."/>
            <person name="Aerts A."/>
            <person name="Bhalerao R.R."/>
            <person name="Bhalerao R.P."/>
            <person name="Blaudez D."/>
            <person name="Boerjan W."/>
            <person name="Brun A."/>
            <person name="Brunner A."/>
            <person name="Busov V."/>
            <person name="Campbell M."/>
            <person name="Carlson J."/>
            <person name="Chalot M."/>
            <person name="Chapman J."/>
            <person name="Chen G.L."/>
            <person name="Cooper D."/>
            <person name="Coutinho P.M."/>
            <person name="Couturier J."/>
            <person name="Covert S."/>
            <person name="Cronk Q."/>
            <person name="Cunningham R."/>
            <person name="Davis J."/>
            <person name="Degroeve S."/>
            <person name="Dejardin A."/>
            <person name="Depamphilis C."/>
            <person name="Detter J."/>
            <person name="Dirks B."/>
            <person name="Dubchak I."/>
            <person name="Duplessis S."/>
            <person name="Ehlting J."/>
            <person name="Ellis B."/>
            <person name="Gendler K."/>
            <person name="Goodstein D."/>
            <person name="Gribskov M."/>
            <person name="Grimwood J."/>
            <person name="Groover A."/>
            <person name="Gunter L."/>
            <person name="Hamberger B."/>
            <person name="Heinze B."/>
            <person name="Helariutta Y."/>
            <person name="Henrissat B."/>
            <person name="Holligan D."/>
            <person name="Holt R."/>
            <person name="Huang W."/>
            <person name="Islam-Faridi N."/>
            <person name="Jones S."/>
            <person name="Jones-Rhoades M."/>
            <person name="Jorgensen R."/>
            <person name="Joshi C."/>
            <person name="Kangasjarvi J."/>
            <person name="Karlsson J."/>
            <person name="Kelleher C."/>
            <person name="Kirkpatrick R."/>
            <person name="Kirst M."/>
            <person name="Kohler A."/>
            <person name="Kalluri U."/>
            <person name="Larimer F."/>
            <person name="Leebens-Mack J."/>
            <person name="Leple J.C."/>
            <person name="Locascio P."/>
            <person name="Lou Y."/>
            <person name="Lucas S."/>
            <person name="Martin F."/>
            <person name="Montanini B."/>
            <person name="Napoli C."/>
            <person name="Nelson D.R."/>
            <person name="Nelson C."/>
            <person name="Nieminen K."/>
            <person name="Nilsson O."/>
            <person name="Pereda V."/>
            <person name="Peter G."/>
            <person name="Philippe R."/>
            <person name="Pilate G."/>
            <person name="Poliakov A."/>
            <person name="Razumovskaya J."/>
            <person name="Richardson P."/>
            <person name="Rinaldi C."/>
            <person name="Ritland K."/>
            <person name="Rouze P."/>
            <person name="Ryaboy D."/>
            <person name="Schmutz J."/>
            <person name="Schrader J."/>
            <person name="Segerman B."/>
            <person name="Shin H."/>
            <person name="Siddiqui A."/>
            <person name="Sterky F."/>
            <person name="Terry A."/>
            <person name="Tsai C.J."/>
            <person name="Uberbacher E."/>
            <person name="Unneberg P."/>
            <person name="Vahala J."/>
            <person name="Wall K."/>
            <person name="Wessler S."/>
            <person name="Yang G."/>
            <person name="Yin T."/>
            <person name="Douglas C."/>
            <person name="Marra M."/>
            <person name="Sandberg G."/>
            <person name="Van de Peer Y."/>
            <person name="Rokhsar D."/>
        </authorList>
    </citation>
    <scope>NUCLEOTIDE SEQUENCE [LARGE SCALE GENOMIC DNA]</scope>
    <source>
        <strain evidence="3">cv. Nisqually</strain>
    </source>
</reference>
<dbReference type="EMBL" id="CM009295">
    <property type="protein sequence ID" value="PNT29144.1"/>
    <property type="molecule type" value="Genomic_DNA"/>
</dbReference>
<evidence type="ECO:0000313" key="3">
    <source>
        <dbReference type="Proteomes" id="UP000006729"/>
    </source>
</evidence>
<dbReference type="Proteomes" id="UP000006729">
    <property type="component" value="Chromosome 6"/>
</dbReference>
<proteinExistence type="predicted"/>
<dbReference type="Gene3D" id="1.20.1280.50">
    <property type="match status" value="1"/>
</dbReference>
<organism evidence="2 3">
    <name type="scientific">Populus trichocarpa</name>
    <name type="common">Western balsam poplar</name>
    <name type="synonym">Populus balsamifera subsp. trichocarpa</name>
    <dbReference type="NCBI Taxonomy" id="3694"/>
    <lineage>
        <taxon>Eukaryota</taxon>
        <taxon>Viridiplantae</taxon>
        <taxon>Streptophyta</taxon>
        <taxon>Embryophyta</taxon>
        <taxon>Tracheophyta</taxon>
        <taxon>Spermatophyta</taxon>
        <taxon>Magnoliopsida</taxon>
        <taxon>eudicotyledons</taxon>
        <taxon>Gunneridae</taxon>
        <taxon>Pentapetalae</taxon>
        <taxon>rosids</taxon>
        <taxon>fabids</taxon>
        <taxon>Malpighiales</taxon>
        <taxon>Salicaceae</taxon>
        <taxon>Saliceae</taxon>
        <taxon>Populus</taxon>
    </lineage>
</organism>
<dbReference type="NCBIfam" id="TIGR01640">
    <property type="entry name" value="F_box_assoc_1"/>
    <property type="match status" value="1"/>
</dbReference>
<protein>
    <recommendedName>
        <fullName evidence="1">F-box domain-containing protein</fullName>
    </recommendedName>
</protein>
<evidence type="ECO:0000313" key="2">
    <source>
        <dbReference type="EMBL" id="PNT29144.1"/>
    </source>
</evidence>
<sequence length="343" mass="39766">MLIPAEIITDILSRLPVKTLKRFRCVSKSWCKETESPYFINMHLQKLTQARTNLGLILGDRSSTKLYTVDLDKPNPTNSMELFKTIALYNPCTREYKILPSTLFELRIPSGKEYDKFCWERTLYGFGYDPINEDYKVVKIVDYYGNTIDRCFFSEVKVYSLMKSNSWKRIKGYPNYYAIFQPEYHRANKGDAVHWTASTEIIRRDLSPTMIVAFGFGVEGFRIIAKPADYLANEHDYFDLGVLGGCLCLLCAKMCFRVQIWAMKDSWSKLCTVVSELQVDRFNFYVRTLAYSKSEDKVLLELDKTFFVLCDSRMRKSELVKIHGAPEMVTTEIFVGSLVSTKK</sequence>
<dbReference type="InterPro" id="IPR050796">
    <property type="entry name" value="SCF_F-box_component"/>
</dbReference>
<dbReference type="InterPro" id="IPR001810">
    <property type="entry name" value="F-box_dom"/>
</dbReference>
<dbReference type="PANTHER" id="PTHR31672">
    <property type="entry name" value="BNACNNG10540D PROTEIN"/>
    <property type="match status" value="1"/>
</dbReference>
<dbReference type="PROSITE" id="PS50181">
    <property type="entry name" value="FBOX"/>
    <property type="match status" value="1"/>
</dbReference>
<evidence type="ECO:0000259" key="1">
    <source>
        <dbReference type="PROSITE" id="PS50181"/>
    </source>
</evidence>